<dbReference type="SUPFAM" id="SSF53474">
    <property type="entry name" value="alpha/beta-Hydrolases"/>
    <property type="match status" value="1"/>
</dbReference>
<evidence type="ECO:0000259" key="2">
    <source>
        <dbReference type="Pfam" id="PF12697"/>
    </source>
</evidence>
<dbReference type="Gene3D" id="3.40.50.1820">
    <property type="entry name" value="alpha/beta hydrolase"/>
    <property type="match status" value="1"/>
</dbReference>
<comment type="caution">
    <text evidence="3">The sequence shown here is derived from an EMBL/GenBank/DDBJ whole genome shotgun (WGS) entry which is preliminary data.</text>
</comment>
<evidence type="ECO:0000313" key="3">
    <source>
        <dbReference type="EMBL" id="KAJ9148411.1"/>
    </source>
</evidence>
<dbReference type="InterPro" id="IPR052897">
    <property type="entry name" value="Sec-Metab_Biosynth_Hydrolase"/>
</dbReference>
<proteinExistence type="predicted"/>
<gene>
    <name evidence="3" type="ORF">NKR23_g5235</name>
</gene>
<accession>A0AA38VRG2</accession>
<dbReference type="InterPro" id="IPR000073">
    <property type="entry name" value="AB_hydrolase_1"/>
</dbReference>
<dbReference type="PANTHER" id="PTHR37017:SF3">
    <property type="entry name" value="AB HYDROLASE-1 DOMAIN-CONTAINING PROTEIN"/>
    <property type="match status" value="1"/>
</dbReference>
<name>A0AA38VRG2_9PEZI</name>
<dbReference type="AlphaFoldDB" id="A0AA38VRG2"/>
<dbReference type="Pfam" id="PF12697">
    <property type="entry name" value="Abhydrolase_6"/>
    <property type="match status" value="1"/>
</dbReference>
<dbReference type="InterPro" id="IPR029058">
    <property type="entry name" value="AB_hydrolase_fold"/>
</dbReference>
<dbReference type="PANTHER" id="PTHR37017">
    <property type="entry name" value="AB HYDROLASE-1 DOMAIN-CONTAINING PROTEIN-RELATED"/>
    <property type="match status" value="1"/>
</dbReference>
<organism evidence="3 4">
    <name type="scientific">Pleurostoma richardsiae</name>
    <dbReference type="NCBI Taxonomy" id="41990"/>
    <lineage>
        <taxon>Eukaryota</taxon>
        <taxon>Fungi</taxon>
        <taxon>Dikarya</taxon>
        <taxon>Ascomycota</taxon>
        <taxon>Pezizomycotina</taxon>
        <taxon>Sordariomycetes</taxon>
        <taxon>Sordariomycetidae</taxon>
        <taxon>Calosphaeriales</taxon>
        <taxon>Pleurostomataceae</taxon>
        <taxon>Pleurostoma</taxon>
    </lineage>
</organism>
<sequence length="267" mass="28671">MSQKPSFIFVPGAWHRPETWDKVISEIRSREYRCVAVELPSTTGDTSAGFGGDVKAVQDAIRGETAKGRDVVLVVHSYGGQVGNSAVKGFARRPHDGSSPPPPESASGRGHVIGLAMMATGFTVTGVGFLEATGGKPPPQWVADTQNGVATIVVDARDMLYHDLPEEEGKLWVERLTTQSLKALAEGGEHAYSGWRDVPCWYLLTAEDRALPPQVQRIFVEAAQAAGADVTLREIASSHSPMLSKPKETAEFILKAADGFVEKSEST</sequence>
<evidence type="ECO:0000256" key="1">
    <source>
        <dbReference type="SAM" id="MobiDB-lite"/>
    </source>
</evidence>
<dbReference type="Proteomes" id="UP001174694">
    <property type="component" value="Unassembled WGS sequence"/>
</dbReference>
<protein>
    <submittedName>
        <fullName evidence="3">Alpha/beta-hydrolase</fullName>
    </submittedName>
</protein>
<feature type="domain" description="AB hydrolase-1" evidence="2">
    <location>
        <begin position="8"/>
        <end position="251"/>
    </location>
</feature>
<feature type="region of interest" description="Disordered" evidence="1">
    <location>
        <begin position="85"/>
        <end position="109"/>
    </location>
</feature>
<keyword evidence="4" id="KW-1185">Reference proteome</keyword>
<dbReference type="EMBL" id="JANBVO010000013">
    <property type="protein sequence ID" value="KAJ9148411.1"/>
    <property type="molecule type" value="Genomic_DNA"/>
</dbReference>
<evidence type="ECO:0000313" key="4">
    <source>
        <dbReference type="Proteomes" id="UP001174694"/>
    </source>
</evidence>
<reference evidence="3" key="1">
    <citation type="submission" date="2022-07" db="EMBL/GenBank/DDBJ databases">
        <title>Fungi with potential for degradation of polypropylene.</title>
        <authorList>
            <person name="Gostincar C."/>
        </authorList>
    </citation>
    <scope>NUCLEOTIDE SEQUENCE</scope>
    <source>
        <strain evidence="3">EXF-13308</strain>
    </source>
</reference>